<dbReference type="Proteomes" id="UP000821853">
    <property type="component" value="Unassembled WGS sequence"/>
</dbReference>
<dbReference type="VEuPathDB" id="VectorBase:HLOH_050064"/>
<feature type="compositionally biased region" description="Polar residues" evidence="1">
    <location>
        <begin position="152"/>
        <end position="166"/>
    </location>
</feature>
<feature type="compositionally biased region" description="Polar residues" evidence="1">
    <location>
        <begin position="132"/>
        <end position="141"/>
    </location>
</feature>
<dbReference type="EMBL" id="JABSTR010000008">
    <property type="protein sequence ID" value="KAH9378369.1"/>
    <property type="molecule type" value="Genomic_DNA"/>
</dbReference>
<evidence type="ECO:0000313" key="3">
    <source>
        <dbReference type="Proteomes" id="UP000821853"/>
    </source>
</evidence>
<feature type="compositionally biased region" description="Low complexity" evidence="1">
    <location>
        <begin position="174"/>
        <end position="183"/>
    </location>
</feature>
<dbReference type="AlphaFoldDB" id="A0A9J6GU36"/>
<accession>A0A9J6GU36</accession>
<reference evidence="2 3" key="1">
    <citation type="journal article" date="2020" name="Cell">
        <title>Large-Scale Comparative Analyses of Tick Genomes Elucidate Their Genetic Diversity and Vector Capacities.</title>
        <authorList>
            <consortium name="Tick Genome and Microbiome Consortium (TIGMIC)"/>
            <person name="Jia N."/>
            <person name="Wang J."/>
            <person name="Shi W."/>
            <person name="Du L."/>
            <person name="Sun Y."/>
            <person name="Zhan W."/>
            <person name="Jiang J.F."/>
            <person name="Wang Q."/>
            <person name="Zhang B."/>
            <person name="Ji P."/>
            <person name="Bell-Sakyi L."/>
            <person name="Cui X.M."/>
            <person name="Yuan T.T."/>
            <person name="Jiang B.G."/>
            <person name="Yang W.F."/>
            <person name="Lam T.T."/>
            <person name="Chang Q.C."/>
            <person name="Ding S.J."/>
            <person name="Wang X.J."/>
            <person name="Zhu J.G."/>
            <person name="Ruan X.D."/>
            <person name="Zhao L."/>
            <person name="Wei J.T."/>
            <person name="Ye R.Z."/>
            <person name="Que T.C."/>
            <person name="Du C.H."/>
            <person name="Zhou Y.H."/>
            <person name="Cheng J.X."/>
            <person name="Dai P.F."/>
            <person name="Guo W.B."/>
            <person name="Han X.H."/>
            <person name="Huang E.J."/>
            <person name="Li L.F."/>
            <person name="Wei W."/>
            <person name="Gao Y.C."/>
            <person name="Liu J.Z."/>
            <person name="Shao H.Z."/>
            <person name="Wang X."/>
            <person name="Wang C.C."/>
            <person name="Yang T.C."/>
            <person name="Huo Q.B."/>
            <person name="Li W."/>
            <person name="Chen H.Y."/>
            <person name="Chen S.E."/>
            <person name="Zhou L.G."/>
            <person name="Ni X.B."/>
            <person name="Tian J.H."/>
            <person name="Sheng Y."/>
            <person name="Liu T."/>
            <person name="Pan Y.S."/>
            <person name="Xia L.Y."/>
            <person name="Li J."/>
            <person name="Zhao F."/>
            <person name="Cao W.C."/>
        </authorList>
    </citation>
    <scope>NUCLEOTIDE SEQUENCE [LARGE SCALE GENOMIC DNA]</scope>
    <source>
        <strain evidence="2">HaeL-2018</strain>
    </source>
</reference>
<gene>
    <name evidence="2" type="ORF">HPB48_006088</name>
</gene>
<feature type="region of interest" description="Disordered" evidence="1">
    <location>
        <begin position="130"/>
        <end position="263"/>
    </location>
</feature>
<name>A0A9J6GU36_HAELO</name>
<organism evidence="2 3">
    <name type="scientific">Haemaphysalis longicornis</name>
    <name type="common">Bush tick</name>
    <dbReference type="NCBI Taxonomy" id="44386"/>
    <lineage>
        <taxon>Eukaryota</taxon>
        <taxon>Metazoa</taxon>
        <taxon>Ecdysozoa</taxon>
        <taxon>Arthropoda</taxon>
        <taxon>Chelicerata</taxon>
        <taxon>Arachnida</taxon>
        <taxon>Acari</taxon>
        <taxon>Parasitiformes</taxon>
        <taxon>Ixodida</taxon>
        <taxon>Ixodoidea</taxon>
        <taxon>Ixodidae</taxon>
        <taxon>Haemaphysalinae</taxon>
        <taxon>Haemaphysalis</taxon>
    </lineage>
</organism>
<proteinExistence type="predicted"/>
<evidence type="ECO:0000313" key="2">
    <source>
        <dbReference type="EMBL" id="KAH9378369.1"/>
    </source>
</evidence>
<feature type="region of interest" description="Disordered" evidence="1">
    <location>
        <begin position="1"/>
        <end position="117"/>
    </location>
</feature>
<comment type="caution">
    <text evidence="2">The sequence shown here is derived from an EMBL/GenBank/DDBJ whole genome shotgun (WGS) entry which is preliminary data.</text>
</comment>
<feature type="compositionally biased region" description="Basic residues" evidence="1">
    <location>
        <begin position="142"/>
        <end position="151"/>
    </location>
</feature>
<feature type="compositionally biased region" description="Basic and acidic residues" evidence="1">
    <location>
        <begin position="1"/>
        <end position="11"/>
    </location>
</feature>
<feature type="compositionally biased region" description="Polar residues" evidence="1">
    <location>
        <begin position="13"/>
        <end position="26"/>
    </location>
</feature>
<feature type="compositionally biased region" description="Basic and acidic residues" evidence="1">
    <location>
        <begin position="233"/>
        <end position="257"/>
    </location>
</feature>
<keyword evidence="3" id="KW-1185">Reference proteome</keyword>
<evidence type="ECO:0000256" key="1">
    <source>
        <dbReference type="SAM" id="MobiDB-lite"/>
    </source>
</evidence>
<protein>
    <submittedName>
        <fullName evidence="2">Uncharacterized protein</fullName>
    </submittedName>
</protein>
<sequence length="296" mass="31822">MDPKDHVHDDPTAESTVKVTVGSSGRKTIAAKVESKPTTPSPPEISKLPTPRFPKPRPPRRQTHEMIFAGQPALTAPSSDSVSREPAGASCYTPPPAAVPEERPDVSDEVTSTTRPCKYNVEDTVPVAAGVNQGTANASTIHKTKKQRKSTQPRFKTNSQQSFVNSTRHRTRPAKPIARPPRAGLRAQAELFQSRDLSRRYPNTGATAGSENAEGTRMDNRPKVNHVHAISQAKKDQPRPEQGPRSEIRASRLREASAGKGTVPAIAQASDSMAKLVTVFEGATCDGAHAPADVQV</sequence>